<accession>A0A495X267</accession>
<feature type="domain" description="Signal transduction histidine kinase subgroup 3 dimerisation and phosphoacceptor" evidence="11">
    <location>
        <begin position="183"/>
        <end position="248"/>
    </location>
</feature>
<evidence type="ECO:0000259" key="12">
    <source>
        <dbReference type="Pfam" id="PF23539"/>
    </source>
</evidence>
<evidence type="ECO:0000256" key="3">
    <source>
        <dbReference type="ARBA" id="ARBA00022553"/>
    </source>
</evidence>
<dbReference type="Pfam" id="PF02518">
    <property type="entry name" value="HATPase_c"/>
    <property type="match status" value="1"/>
</dbReference>
<dbReference type="GO" id="GO:0046983">
    <property type="term" value="F:protein dimerization activity"/>
    <property type="evidence" value="ECO:0007669"/>
    <property type="project" value="InterPro"/>
</dbReference>
<feature type="transmembrane region" description="Helical" evidence="9">
    <location>
        <begin position="140"/>
        <end position="158"/>
    </location>
</feature>
<keyword evidence="8" id="KW-0902">Two-component regulatory system</keyword>
<dbReference type="InterPro" id="IPR036890">
    <property type="entry name" value="HATPase_C_sf"/>
</dbReference>
<keyword evidence="9" id="KW-1133">Transmembrane helix</keyword>
<evidence type="ECO:0000256" key="4">
    <source>
        <dbReference type="ARBA" id="ARBA00022679"/>
    </source>
</evidence>
<dbReference type="Gene3D" id="3.30.565.10">
    <property type="entry name" value="Histidine kinase-like ATPase, C-terminal domain"/>
    <property type="match status" value="1"/>
</dbReference>
<dbReference type="EC" id="2.7.13.3" evidence="2"/>
<evidence type="ECO:0000256" key="7">
    <source>
        <dbReference type="ARBA" id="ARBA00022840"/>
    </source>
</evidence>
<evidence type="ECO:0000256" key="1">
    <source>
        <dbReference type="ARBA" id="ARBA00000085"/>
    </source>
</evidence>
<dbReference type="CDD" id="cd16917">
    <property type="entry name" value="HATPase_UhpB-NarQ-NarX-like"/>
    <property type="match status" value="1"/>
</dbReference>
<evidence type="ECO:0000256" key="9">
    <source>
        <dbReference type="SAM" id="Phobius"/>
    </source>
</evidence>
<dbReference type="EMBL" id="RBXR01000001">
    <property type="protein sequence ID" value="RKT68291.1"/>
    <property type="molecule type" value="Genomic_DNA"/>
</dbReference>
<evidence type="ECO:0000256" key="5">
    <source>
        <dbReference type="ARBA" id="ARBA00022741"/>
    </source>
</evidence>
<keyword evidence="6 13" id="KW-0418">Kinase</keyword>
<feature type="domain" description="DUF7134" evidence="12">
    <location>
        <begin position="28"/>
        <end position="165"/>
    </location>
</feature>
<dbReference type="AlphaFoldDB" id="A0A495X267"/>
<dbReference type="GO" id="GO:0005524">
    <property type="term" value="F:ATP binding"/>
    <property type="evidence" value="ECO:0007669"/>
    <property type="project" value="UniProtKB-KW"/>
</dbReference>
<comment type="caution">
    <text evidence="13">The sequence shown here is derived from an EMBL/GenBank/DDBJ whole genome shotgun (WGS) entry which is preliminary data.</text>
</comment>
<keyword evidence="14" id="KW-1185">Reference proteome</keyword>
<feature type="domain" description="Histidine kinase/HSP90-like ATPase" evidence="10">
    <location>
        <begin position="293"/>
        <end position="379"/>
    </location>
</feature>
<evidence type="ECO:0000259" key="10">
    <source>
        <dbReference type="Pfam" id="PF02518"/>
    </source>
</evidence>
<feature type="transmembrane region" description="Helical" evidence="9">
    <location>
        <begin position="20"/>
        <end position="41"/>
    </location>
</feature>
<dbReference type="PANTHER" id="PTHR24421">
    <property type="entry name" value="NITRATE/NITRITE SENSOR PROTEIN NARX-RELATED"/>
    <property type="match status" value="1"/>
</dbReference>
<reference evidence="13 14" key="1">
    <citation type="submission" date="2018-10" db="EMBL/GenBank/DDBJ databases">
        <title>Sequencing the genomes of 1000 actinobacteria strains.</title>
        <authorList>
            <person name="Klenk H.-P."/>
        </authorList>
    </citation>
    <scope>NUCLEOTIDE SEQUENCE [LARGE SCALE GENOMIC DNA]</scope>
    <source>
        <strain evidence="13 14">DSM 43911</strain>
    </source>
</reference>
<dbReference type="InterPro" id="IPR055558">
    <property type="entry name" value="DUF7134"/>
</dbReference>
<dbReference type="SUPFAM" id="SSF55874">
    <property type="entry name" value="ATPase domain of HSP90 chaperone/DNA topoisomerase II/histidine kinase"/>
    <property type="match status" value="1"/>
</dbReference>
<evidence type="ECO:0000256" key="8">
    <source>
        <dbReference type="ARBA" id="ARBA00023012"/>
    </source>
</evidence>
<dbReference type="GO" id="GO:0000155">
    <property type="term" value="F:phosphorelay sensor kinase activity"/>
    <property type="evidence" value="ECO:0007669"/>
    <property type="project" value="InterPro"/>
</dbReference>
<dbReference type="Pfam" id="PF07730">
    <property type="entry name" value="HisKA_3"/>
    <property type="match status" value="1"/>
</dbReference>
<feature type="transmembrane region" description="Helical" evidence="9">
    <location>
        <begin position="114"/>
        <end position="134"/>
    </location>
</feature>
<name>A0A495X267_9PSEU</name>
<protein>
    <recommendedName>
        <fullName evidence="2">histidine kinase</fullName>
        <ecNumber evidence="2">2.7.13.3</ecNumber>
    </recommendedName>
</protein>
<dbReference type="InterPro" id="IPR011712">
    <property type="entry name" value="Sig_transdc_His_kin_sub3_dim/P"/>
</dbReference>
<organism evidence="13 14">
    <name type="scientific">Saccharothrix variisporea</name>
    <dbReference type="NCBI Taxonomy" id="543527"/>
    <lineage>
        <taxon>Bacteria</taxon>
        <taxon>Bacillati</taxon>
        <taxon>Actinomycetota</taxon>
        <taxon>Actinomycetes</taxon>
        <taxon>Pseudonocardiales</taxon>
        <taxon>Pseudonocardiaceae</taxon>
        <taxon>Saccharothrix</taxon>
    </lineage>
</organism>
<evidence type="ECO:0000313" key="14">
    <source>
        <dbReference type="Proteomes" id="UP000272729"/>
    </source>
</evidence>
<dbReference type="InterPro" id="IPR050482">
    <property type="entry name" value="Sensor_HK_TwoCompSys"/>
</dbReference>
<evidence type="ECO:0000313" key="13">
    <source>
        <dbReference type="EMBL" id="RKT68291.1"/>
    </source>
</evidence>
<evidence type="ECO:0000256" key="6">
    <source>
        <dbReference type="ARBA" id="ARBA00022777"/>
    </source>
</evidence>
<keyword evidence="9" id="KW-0812">Transmembrane</keyword>
<feature type="transmembrane region" description="Helical" evidence="9">
    <location>
        <begin position="74"/>
        <end position="93"/>
    </location>
</feature>
<gene>
    <name evidence="13" type="ORF">DFJ66_1474</name>
</gene>
<keyword evidence="9" id="KW-0472">Membrane</keyword>
<dbReference type="Gene3D" id="1.20.5.1930">
    <property type="match status" value="1"/>
</dbReference>
<comment type="catalytic activity">
    <reaction evidence="1">
        <text>ATP + protein L-histidine = ADP + protein N-phospho-L-histidine.</text>
        <dbReference type="EC" id="2.7.13.3"/>
    </reaction>
</comment>
<dbReference type="InterPro" id="IPR003594">
    <property type="entry name" value="HATPase_dom"/>
</dbReference>
<evidence type="ECO:0000256" key="2">
    <source>
        <dbReference type="ARBA" id="ARBA00012438"/>
    </source>
</evidence>
<proteinExistence type="predicted"/>
<keyword evidence="7" id="KW-0067">ATP-binding</keyword>
<keyword evidence="4" id="KW-0808">Transferase</keyword>
<sequence length="380" mass="39618">MSGAVAPDTVSGVRSRLPAWLPTVYLYLLDVVAGVLVTLVYTEFVADSDGPNWLGYALAALVGLPLAVRRKWPLTVALVVVTALGLATVLHMTREPYSAAAFALYMAAATAPRTRSVAVLGYSLVVGAATIFHAEPWPDDVGLAIVVAVLLSGSWALGHSTRVRRAFADRAAADEAAKAVADERLRIARELHDVVAHSLSLITVKAGIANHVADTQPELAREALAVIETTSRGTLVEMRRLLGVLRSEDSAAELEPMPGLDDLPGLVERAGLAGVPVELDVSGGPLPDALGLTVYRIVQESVTNVVKHAAPARCRVEVAVGESSVRVAVTDDGPGERVLTGGGGHGLIGMRERVAVYGGTFAAGPRGGGGFQVRAEVPFA</sequence>
<dbReference type="GO" id="GO:0016020">
    <property type="term" value="C:membrane"/>
    <property type="evidence" value="ECO:0007669"/>
    <property type="project" value="InterPro"/>
</dbReference>
<keyword evidence="3" id="KW-0597">Phosphoprotein</keyword>
<keyword evidence="5" id="KW-0547">Nucleotide-binding</keyword>
<dbReference type="PANTHER" id="PTHR24421:SF10">
    <property type="entry name" value="NITRATE_NITRITE SENSOR PROTEIN NARQ"/>
    <property type="match status" value="1"/>
</dbReference>
<dbReference type="Pfam" id="PF23539">
    <property type="entry name" value="DUF7134"/>
    <property type="match status" value="1"/>
</dbReference>
<dbReference type="Proteomes" id="UP000272729">
    <property type="component" value="Unassembled WGS sequence"/>
</dbReference>
<evidence type="ECO:0000259" key="11">
    <source>
        <dbReference type="Pfam" id="PF07730"/>
    </source>
</evidence>